<dbReference type="GO" id="GO:0042256">
    <property type="term" value="P:cytosolic ribosome assembly"/>
    <property type="evidence" value="ECO:0007669"/>
    <property type="project" value="TreeGrafter"/>
</dbReference>
<dbReference type="InterPro" id="IPR012337">
    <property type="entry name" value="RNaseH-like_sf"/>
</dbReference>
<dbReference type="SUPFAM" id="SSF52540">
    <property type="entry name" value="P-loop containing nucleoside triphosphate hydrolases"/>
    <property type="match status" value="1"/>
</dbReference>
<sequence>FQEIMLVVTNTRNICIIAHIDHGKTSLCDHLIAYSGLIPKRVAGQMKYLDYRTDEQQRLITIQNSAIFFEYTPENGDNTYKINLIDSPGHIDFGIEVSIATNVSDGAILLVDVVERLQPQTRTVLSEAIKAGLKVILVLTKIDRLFNELNLEPEAIYDHINQCVDEAGRGPLAGPLYVSAFSFFEHKKEILKWIENLDNSKIISEKHREKLYKQIVLQSESYKSLITIEA</sequence>
<evidence type="ECO:0000313" key="4">
    <source>
        <dbReference type="Proteomes" id="UP000515146"/>
    </source>
</evidence>
<dbReference type="PANTHER" id="PTHR42908">
    <property type="entry name" value="TRANSLATION ELONGATION FACTOR-RELATED"/>
    <property type="match status" value="1"/>
</dbReference>
<dbReference type="GO" id="GO:0004523">
    <property type="term" value="F:RNA-DNA hybrid ribonuclease activity"/>
    <property type="evidence" value="ECO:0007669"/>
    <property type="project" value="UniProtKB-EC"/>
</dbReference>
<reference evidence="5" key="1">
    <citation type="submission" date="2025-08" db="UniProtKB">
        <authorList>
            <consortium name="RefSeq"/>
        </authorList>
    </citation>
    <scope>IDENTIFICATION</scope>
    <source>
        <strain evidence="5">Airmid</strain>
    </source>
</reference>
<dbReference type="GO" id="GO:0005829">
    <property type="term" value="C:cytosol"/>
    <property type="evidence" value="ECO:0007669"/>
    <property type="project" value="TreeGrafter"/>
</dbReference>
<dbReference type="GO" id="GO:0003924">
    <property type="term" value="F:GTPase activity"/>
    <property type="evidence" value="ECO:0007669"/>
    <property type="project" value="InterPro"/>
</dbReference>
<comment type="caution">
    <text evidence="1">Lacks conserved residue(s) required for the propagation of feature annotation.</text>
</comment>
<dbReference type="PANTHER" id="PTHR42908:SF3">
    <property type="entry name" value="ELONGATION FACTOR-LIKE GTPASE 1"/>
    <property type="match status" value="1"/>
</dbReference>
<dbReference type="NCBIfam" id="TIGR00231">
    <property type="entry name" value="small_GTP"/>
    <property type="match status" value="1"/>
</dbReference>
<gene>
    <name evidence="5" type="primary">LOC113796130</name>
</gene>
<dbReference type="Gene3D" id="3.40.50.300">
    <property type="entry name" value="P-loop containing nucleotide triphosphate hydrolases"/>
    <property type="match status" value="1"/>
</dbReference>
<dbReference type="AlphaFoldDB" id="A0A6P6YA54"/>
<dbReference type="GO" id="GO:0005525">
    <property type="term" value="F:GTP binding"/>
    <property type="evidence" value="ECO:0007669"/>
    <property type="project" value="InterPro"/>
</dbReference>
<dbReference type="GO" id="GO:0003723">
    <property type="term" value="F:RNA binding"/>
    <property type="evidence" value="ECO:0007669"/>
    <property type="project" value="UniProtKB-UniRule"/>
</dbReference>
<dbReference type="GO" id="GO:0043022">
    <property type="term" value="F:ribosome binding"/>
    <property type="evidence" value="ECO:0007669"/>
    <property type="project" value="TreeGrafter"/>
</dbReference>
<dbReference type="InterPro" id="IPR005225">
    <property type="entry name" value="Small_GTP-bd"/>
</dbReference>
<organism evidence="4 5">
    <name type="scientific">Dermatophagoides pteronyssinus</name>
    <name type="common">European house dust mite</name>
    <dbReference type="NCBI Taxonomy" id="6956"/>
    <lineage>
        <taxon>Eukaryota</taxon>
        <taxon>Metazoa</taxon>
        <taxon>Ecdysozoa</taxon>
        <taxon>Arthropoda</taxon>
        <taxon>Chelicerata</taxon>
        <taxon>Arachnida</taxon>
        <taxon>Acari</taxon>
        <taxon>Acariformes</taxon>
        <taxon>Sarcoptiformes</taxon>
        <taxon>Astigmata</taxon>
        <taxon>Psoroptidia</taxon>
        <taxon>Analgoidea</taxon>
        <taxon>Pyroglyphidae</taxon>
        <taxon>Dermatophagoidinae</taxon>
        <taxon>Dermatophagoides</taxon>
    </lineage>
</organism>
<evidence type="ECO:0000313" key="5">
    <source>
        <dbReference type="RefSeq" id="XP_027202170.1"/>
    </source>
</evidence>
<dbReference type="GO" id="GO:1990904">
    <property type="term" value="C:ribonucleoprotein complex"/>
    <property type="evidence" value="ECO:0007669"/>
    <property type="project" value="TreeGrafter"/>
</dbReference>
<feature type="domain" description="Tr-type G" evidence="2">
    <location>
        <begin position="9"/>
        <end position="230"/>
    </location>
</feature>
<dbReference type="PROSITE" id="PS51722">
    <property type="entry name" value="G_TR_2"/>
    <property type="match status" value="1"/>
</dbReference>
<dbReference type="Pfam" id="PF00009">
    <property type="entry name" value="GTP_EFTU"/>
    <property type="match status" value="1"/>
</dbReference>
<protein>
    <submittedName>
        <fullName evidence="5">Elongation factor-like GTPase 1</fullName>
    </submittedName>
</protein>
<name>A0A6P6YA54_DERPT</name>
<dbReference type="SUPFAM" id="SSF53098">
    <property type="entry name" value="Ribonuclease H-like"/>
    <property type="match status" value="1"/>
</dbReference>
<dbReference type="InterPro" id="IPR027417">
    <property type="entry name" value="P-loop_NTPase"/>
</dbReference>
<dbReference type="InterPro" id="IPR024567">
    <property type="entry name" value="RNase_HII/HIII_dom"/>
</dbReference>
<dbReference type="InterPro" id="IPR000795">
    <property type="entry name" value="T_Tr_GTP-bd_dom"/>
</dbReference>
<dbReference type="PRINTS" id="PR00315">
    <property type="entry name" value="ELONGATNFCT"/>
</dbReference>
<dbReference type="PROSITE" id="PS51975">
    <property type="entry name" value="RNASE_H_2"/>
    <property type="match status" value="1"/>
</dbReference>
<proteinExistence type="predicted"/>
<accession>A0A6P6YA54</accession>
<feature type="domain" description="RNase H type-2" evidence="3">
    <location>
        <begin position="159"/>
        <end position="230"/>
    </location>
</feature>
<dbReference type="KEGG" id="dpte:113796130"/>
<dbReference type="Proteomes" id="UP000515146">
    <property type="component" value="Unplaced"/>
</dbReference>
<evidence type="ECO:0000259" key="2">
    <source>
        <dbReference type="PROSITE" id="PS51722"/>
    </source>
</evidence>
<dbReference type="InParanoid" id="A0A6P6YA54"/>
<evidence type="ECO:0000256" key="1">
    <source>
        <dbReference type="PROSITE-ProRule" id="PRU01319"/>
    </source>
</evidence>
<dbReference type="OrthoDB" id="1074at2759"/>
<dbReference type="RefSeq" id="XP_027202170.1">
    <property type="nucleotide sequence ID" value="XM_027346369.1"/>
</dbReference>
<keyword evidence="4" id="KW-1185">Reference proteome</keyword>
<evidence type="ECO:0000259" key="3">
    <source>
        <dbReference type="PROSITE" id="PS51975"/>
    </source>
</evidence>
<feature type="non-terminal residue" evidence="5">
    <location>
        <position position="1"/>
    </location>
</feature>